<dbReference type="Gene3D" id="3.40.640.10">
    <property type="entry name" value="Type I PLP-dependent aspartate aminotransferase-like (Major domain)"/>
    <property type="match status" value="1"/>
</dbReference>
<organism evidence="9 10">
    <name type="scientific">Neisseria flavescens NRL30031/H210</name>
    <dbReference type="NCBI Taxonomy" id="546264"/>
    <lineage>
        <taxon>Bacteria</taxon>
        <taxon>Pseudomonadati</taxon>
        <taxon>Pseudomonadota</taxon>
        <taxon>Betaproteobacteria</taxon>
        <taxon>Neisseriales</taxon>
        <taxon>Neisseriaceae</taxon>
        <taxon>Neisseria</taxon>
    </lineage>
</organism>
<dbReference type="GO" id="GO:0005829">
    <property type="term" value="C:cytosol"/>
    <property type="evidence" value="ECO:0007669"/>
    <property type="project" value="TreeGrafter"/>
</dbReference>
<evidence type="ECO:0000256" key="5">
    <source>
        <dbReference type="ARBA" id="ARBA00022679"/>
    </source>
</evidence>
<dbReference type="InterPro" id="IPR004839">
    <property type="entry name" value="Aminotransferase_I/II_large"/>
</dbReference>
<dbReference type="InterPro" id="IPR015424">
    <property type="entry name" value="PyrdxlP-dep_Trfase"/>
</dbReference>
<reference evidence="9 10" key="1">
    <citation type="submission" date="2009-01" db="EMBL/GenBank/DDBJ databases">
        <authorList>
            <person name="Fulton L."/>
            <person name="Clifton S."/>
            <person name="Chinwalla A.T."/>
            <person name="Mitreva M."/>
            <person name="Sodergren E."/>
            <person name="Weinstock G."/>
            <person name="Clifton S."/>
            <person name="Dooling D.J."/>
            <person name="Fulton B."/>
            <person name="Minx P."/>
            <person name="Pepin K.H."/>
            <person name="Johnson M."/>
            <person name="Bhonagiri V."/>
            <person name="Nash W.E."/>
            <person name="Mardis E.R."/>
            <person name="Wilson R.K."/>
        </authorList>
    </citation>
    <scope>NUCLEOTIDE SEQUENCE [LARGE SCALE GENOMIC DNA]</scope>
    <source>
        <strain evidence="9 10">NRL30031/H210</strain>
    </source>
</reference>
<dbReference type="InterPro" id="IPR015422">
    <property type="entry name" value="PyrdxlP-dep_Trfase_small"/>
</dbReference>
<dbReference type="Proteomes" id="UP000004457">
    <property type="component" value="Unassembled WGS sequence"/>
</dbReference>
<dbReference type="InterPro" id="IPR015421">
    <property type="entry name" value="PyrdxlP-dep_Trfase_major"/>
</dbReference>
<dbReference type="eggNOG" id="COG1448">
    <property type="taxonomic scope" value="Bacteria"/>
</dbReference>
<accession>C0ER87</accession>
<dbReference type="GO" id="GO:0042802">
    <property type="term" value="F:identical protein binding"/>
    <property type="evidence" value="ECO:0007669"/>
    <property type="project" value="TreeGrafter"/>
</dbReference>
<dbReference type="Gene3D" id="3.90.1150.10">
    <property type="entry name" value="Aspartate Aminotransferase, domain 1"/>
    <property type="match status" value="1"/>
</dbReference>
<dbReference type="InterPro" id="IPR004838">
    <property type="entry name" value="NHTrfase_class1_PyrdxlP-BS"/>
</dbReference>
<keyword evidence="4 7" id="KW-0032">Aminotransferase</keyword>
<evidence type="ECO:0000313" key="9">
    <source>
        <dbReference type="EMBL" id="EEG32453.1"/>
    </source>
</evidence>
<dbReference type="FunFam" id="3.90.1150.10:FF:000001">
    <property type="entry name" value="Aspartate aminotransferase"/>
    <property type="match status" value="1"/>
</dbReference>
<dbReference type="EMBL" id="ACEN01000108">
    <property type="protein sequence ID" value="EEG32453.1"/>
    <property type="molecule type" value="Genomic_DNA"/>
</dbReference>
<evidence type="ECO:0000259" key="8">
    <source>
        <dbReference type="Pfam" id="PF00155"/>
    </source>
</evidence>
<proteinExistence type="inferred from homology"/>
<feature type="domain" description="Aminotransferase class I/classII large" evidence="8">
    <location>
        <begin position="48"/>
        <end position="413"/>
    </location>
</feature>
<dbReference type="CDD" id="cd00609">
    <property type="entry name" value="AAT_like"/>
    <property type="match status" value="1"/>
</dbReference>
<evidence type="ECO:0000256" key="2">
    <source>
        <dbReference type="ARBA" id="ARBA00007441"/>
    </source>
</evidence>
<dbReference type="EC" id="2.6.1.-" evidence="7"/>
<dbReference type="PRINTS" id="PR00799">
    <property type="entry name" value="TRANSAMINASE"/>
</dbReference>
<dbReference type="PANTHER" id="PTHR11879:SF37">
    <property type="entry name" value="AROMATIC-AMINO-ACID AMINOTRANSFERASE"/>
    <property type="match status" value="1"/>
</dbReference>
<dbReference type="FunFam" id="3.40.640.10:FF:000015">
    <property type="entry name" value="Aspartate aminotransferase"/>
    <property type="match status" value="1"/>
</dbReference>
<comment type="subunit">
    <text evidence="3">Homodimer.</text>
</comment>
<keyword evidence="10" id="KW-1185">Reference proteome</keyword>
<evidence type="ECO:0000313" key="10">
    <source>
        <dbReference type="Proteomes" id="UP000004457"/>
    </source>
</evidence>
<evidence type="ECO:0000256" key="3">
    <source>
        <dbReference type="ARBA" id="ARBA00011738"/>
    </source>
</evidence>
<protein>
    <recommendedName>
        <fullName evidence="7">Aminotransferase</fullName>
        <ecNumber evidence="7">2.6.1.-</ecNumber>
    </recommendedName>
</protein>
<dbReference type="AlphaFoldDB" id="C0ER87"/>
<comment type="caution">
    <text evidence="9">The sequence shown here is derived from an EMBL/GenBank/DDBJ whole genome shotgun (WGS) entry which is preliminary data.</text>
</comment>
<sequence length="418" mass="47079">MQIKTFSATIFIILSENKGSTMYRHVEYYPGDPILSLVETFKRDERPEKVNLSIGIYFDDEGKMPVLESVRRAEAVRAAVPRPSPYLPMEGLDTYRSAVQRLLFGNDNPALAEGRIATVQTLGGSGALKVGADFLHRWFPDAKAYVSDPTWDNHKGIFEGAGFEVGTYPYYNPETVGVKFEEMTAFFKTLPENSVLILHPCCQNPTGVDMSQAQWDEVLDIIKTHKLIPFMDIAYQGFGEDLDSDAYAIRKAVEMGLPLFVSNSFSKNLSLYGERVGGLSVVCPNKEEAELVFGQLKFTVRRIYSSPAAHGAYIASDVMNSDDLRALWENEVYAMRDRIRAMRQKLYDVLTAKIPNRDFSYFIKQRGMFSYTGLTVEQVHRLRDEFAVYLLDSGRMCVAGLNASNIDYVAEAFAKVLQ</sequence>
<dbReference type="GO" id="GO:0030170">
    <property type="term" value="F:pyridoxal phosphate binding"/>
    <property type="evidence" value="ECO:0007669"/>
    <property type="project" value="InterPro"/>
</dbReference>
<evidence type="ECO:0000256" key="4">
    <source>
        <dbReference type="ARBA" id="ARBA00022576"/>
    </source>
</evidence>
<evidence type="ECO:0000256" key="6">
    <source>
        <dbReference type="ARBA" id="ARBA00022898"/>
    </source>
</evidence>
<evidence type="ECO:0000256" key="7">
    <source>
        <dbReference type="RuleBase" id="RU000481"/>
    </source>
</evidence>
<dbReference type="InterPro" id="IPR000796">
    <property type="entry name" value="Asp_trans"/>
</dbReference>
<keyword evidence="6" id="KW-0663">Pyridoxal phosphate</keyword>
<dbReference type="PROSITE" id="PS00105">
    <property type="entry name" value="AA_TRANSFER_CLASS_1"/>
    <property type="match status" value="1"/>
</dbReference>
<keyword evidence="5 7" id="KW-0808">Transferase</keyword>
<evidence type="ECO:0000256" key="1">
    <source>
        <dbReference type="ARBA" id="ARBA00001933"/>
    </source>
</evidence>
<dbReference type="Pfam" id="PF00155">
    <property type="entry name" value="Aminotran_1_2"/>
    <property type="match status" value="1"/>
</dbReference>
<dbReference type="SUPFAM" id="SSF53383">
    <property type="entry name" value="PLP-dependent transferases"/>
    <property type="match status" value="1"/>
</dbReference>
<name>C0ER87_NEIFL</name>
<dbReference type="PANTHER" id="PTHR11879">
    <property type="entry name" value="ASPARTATE AMINOTRANSFERASE"/>
    <property type="match status" value="1"/>
</dbReference>
<dbReference type="GO" id="GO:0033585">
    <property type="term" value="P:L-phenylalanine biosynthetic process from chorismate via phenylpyruvate"/>
    <property type="evidence" value="ECO:0007669"/>
    <property type="project" value="TreeGrafter"/>
</dbReference>
<gene>
    <name evidence="9" type="ORF">NEIFLAOT_02488</name>
</gene>
<dbReference type="NCBIfam" id="NF006719">
    <property type="entry name" value="PRK09257.1"/>
    <property type="match status" value="1"/>
</dbReference>
<comment type="similarity">
    <text evidence="2 7">Belongs to the class-I pyridoxal-phosphate-dependent aminotransferase family.</text>
</comment>
<dbReference type="GO" id="GO:0004838">
    <property type="term" value="F:L-tyrosine-2-oxoglutarate transaminase activity"/>
    <property type="evidence" value="ECO:0007669"/>
    <property type="project" value="TreeGrafter"/>
</dbReference>
<comment type="cofactor">
    <cofactor evidence="1 7">
        <name>pyridoxal 5'-phosphate</name>
        <dbReference type="ChEBI" id="CHEBI:597326"/>
    </cofactor>
</comment>